<keyword evidence="2" id="KW-1185">Reference proteome</keyword>
<accession>A0A2S1GPH7</accession>
<name>A0A2S1GPH7_9CAUD</name>
<organism evidence="1 2">
    <name type="scientific">Enterobacteria phage vB_EcoM_IME338</name>
    <dbReference type="NCBI Taxonomy" id="2163888"/>
    <lineage>
        <taxon>Viruses</taxon>
        <taxon>Duplodnaviria</taxon>
        <taxon>Heunggongvirae</taxon>
        <taxon>Uroviricota</taxon>
        <taxon>Caudoviricetes</taxon>
        <taxon>Andersonviridae</taxon>
        <taxon>Ounavirinae</taxon>
        <taxon>Felixounavirus</taxon>
        <taxon>Felixounavirus IME338</taxon>
    </lineage>
</organism>
<evidence type="ECO:0000313" key="2">
    <source>
        <dbReference type="Proteomes" id="UP000247163"/>
    </source>
</evidence>
<evidence type="ECO:0000313" key="1">
    <source>
        <dbReference type="EMBL" id="AWD91304.1"/>
    </source>
</evidence>
<protein>
    <submittedName>
        <fullName evidence="1">Uncharacterized protein</fullName>
    </submittedName>
</protein>
<dbReference type="EMBL" id="MH051914">
    <property type="protein sequence ID" value="AWD91304.1"/>
    <property type="molecule type" value="Genomic_DNA"/>
</dbReference>
<reference evidence="1 2" key="1">
    <citation type="submission" date="2018-03" db="EMBL/GenBank/DDBJ databases">
        <title>Complete genome sequence analysis of Enterobacteria phage IME338.</title>
        <authorList>
            <person name="Li P."/>
            <person name="Wang J."/>
            <person name="Tong Y."/>
        </authorList>
    </citation>
    <scope>NUCLEOTIDE SEQUENCE [LARGE SCALE GENOMIC DNA]</scope>
</reference>
<dbReference type="Proteomes" id="UP000247163">
    <property type="component" value="Genome"/>
</dbReference>
<sequence length="126" mass="14349">MAYRAPKFINKDNFRKVLEKSLDEKFNGKLIIVHAFNFKYDINGNKINHYTATMVDGLLSSEKAILNALAGRGKNLIRCDKRRYQGGTYGYDDTVYHLENMGYQVEKAGVSQIIGSDGYVTIFKIK</sequence>
<proteinExistence type="predicted"/>